<keyword evidence="1" id="KW-0732">Signal</keyword>
<dbReference type="AlphaFoldDB" id="A0A6H0KK81"/>
<feature type="signal peptide" evidence="1">
    <location>
        <begin position="1"/>
        <end position="20"/>
    </location>
</feature>
<dbReference type="PROSITE" id="PS51257">
    <property type="entry name" value="PROKAR_LIPOPROTEIN"/>
    <property type="match status" value="1"/>
</dbReference>
<accession>A0A6H0KK81</accession>
<dbReference type="EMBL" id="CP050831">
    <property type="protein sequence ID" value="QIU93431.1"/>
    <property type="molecule type" value="Genomic_DNA"/>
</dbReference>
<organism evidence="2 3">
    <name type="scientific">Bacteroides faecium</name>
    <dbReference type="NCBI Taxonomy" id="2715212"/>
    <lineage>
        <taxon>Bacteria</taxon>
        <taxon>Pseudomonadati</taxon>
        <taxon>Bacteroidota</taxon>
        <taxon>Bacteroidia</taxon>
        <taxon>Bacteroidales</taxon>
        <taxon>Bacteroidaceae</taxon>
        <taxon>Bacteroides</taxon>
    </lineage>
</organism>
<name>A0A6H0KK81_9BACE</name>
<reference evidence="2 3" key="1">
    <citation type="submission" date="2020-03" db="EMBL/GenBank/DDBJ databases">
        <title>Genomic analysis of Bacteroides faecium CBA7301.</title>
        <authorList>
            <person name="Kim J."/>
            <person name="Roh S.W."/>
        </authorList>
    </citation>
    <scope>NUCLEOTIDE SEQUENCE [LARGE SCALE GENOMIC DNA]</scope>
    <source>
        <strain evidence="2 3">CBA7301</strain>
    </source>
</reference>
<dbReference type="Gene3D" id="2.60.40.2340">
    <property type="match status" value="1"/>
</dbReference>
<evidence type="ECO:0000256" key="1">
    <source>
        <dbReference type="SAM" id="SignalP"/>
    </source>
</evidence>
<protein>
    <submittedName>
        <fullName evidence="2">Uncharacterized protein</fullName>
    </submittedName>
</protein>
<keyword evidence="3" id="KW-1185">Reference proteome</keyword>
<gene>
    <name evidence="2" type="ORF">BacF7301_04350</name>
</gene>
<dbReference type="KEGG" id="bfc:BacF7301_04350"/>
<proteinExistence type="predicted"/>
<dbReference type="RefSeq" id="WP_167960575.1">
    <property type="nucleotide sequence ID" value="NZ_CP050831.1"/>
</dbReference>
<evidence type="ECO:0000313" key="2">
    <source>
        <dbReference type="EMBL" id="QIU93431.1"/>
    </source>
</evidence>
<sequence>MKTHIISIVKVLLLTIVLGACDTDEEVYQVTDRMDAYISSVQLYTADNRNVATQVTIDDANGIINVEVKNGVNRAHLKPRCSLAPEATITPKMGVWTDFSVSVKYTVISGSGEVYKEYKIIVVEKE</sequence>
<feature type="chain" id="PRO_5026067370" evidence="1">
    <location>
        <begin position="21"/>
        <end position="126"/>
    </location>
</feature>
<dbReference type="Proteomes" id="UP000501780">
    <property type="component" value="Chromosome"/>
</dbReference>
<evidence type="ECO:0000313" key="3">
    <source>
        <dbReference type="Proteomes" id="UP000501780"/>
    </source>
</evidence>